<dbReference type="PANTHER" id="PTHR32432">
    <property type="entry name" value="CELL DIVISION PROTEIN FTSA-RELATED"/>
    <property type="match status" value="1"/>
</dbReference>
<evidence type="ECO:0000313" key="3">
    <source>
        <dbReference type="EMBL" id="CUQ16253.1"/>
    </source>
</evidence>
<dbReference type="Gene3D" id="3.30.1490.300">
    <property type="match status" value="1"/>
</dbReference>
<dbReference type="RefSeq" id="WP_055246010.1">
    <property type="nucleotide sequence ID" value="NZ_CABIWA010000025.1"/>
</dbReference>
<dbReference type="SMART" id="SM00842">
    <property type="entry name" value="FtsA"/>
    <property type="match status" value="1"/>
</dbReference>
<evidence type="ECO:0000256" key="1">
    <source>
        <dbReference type="SAM" id="MobiDB-lite"/>
    </source>
</evidence>
<accession>A0A174U1L1</accession>
<evidence type="ECO:0000259" key="2">
    <source>
        <dbReference type="SMART" id="SM00842"/>
    </source>
</evidence>
<keyword evidence="3" id="KW-0131">Cell cycle</keyword>
<dbReference type="Gene3D" id="3.30.420.40">
    <property type="match status" value="3"/>
</dbReference>
<dbReference type="PANTHER" id="PTHR32432:SF3">
    <property type="entry name" value="ETHANOLAMINE UTILIZATION PROTEIN EUTJ"/>
    <property type="match status" value="1"/>
</dbReference>
<dbReference type="OrthoDB" id="9768127at2"/>
<dbReference type="GO" id="GO:0051301">
    <property type="term" value="P:cell division"/>
    <property type="evidence" value="ECO:0007669"/>
    <property type="project" value="UniProtKB-KW"/>
</dbReference>
<organism evidence="3 4">
    <name type="scientific">Anaerotruncus colihominis</name>
    <dbReference type="NCBI Taxonomy" id="169435"/>
    <lineage>
        <taxon>Bacteria</taxon>
        <taxon>Bacillati</taxon>
        <taxon>Bacillota</taxon>
        <taxon>Clostridia</taxon>
        <taxon>Eubacteriales</taxon>
        <taxon>Oscillospiraceae</taxon>
        <taxon>Anaerotruncus</taxon>
    </lineage>
</organism>
<dbReference type="EMBL" id="CZBE01000031">
    <property type="protein sequence ID" value="CUQ16253.1"/>
    <property type="molecule type" value="Genomic_DNA"/>
</dbReference>
<feature type="domain" description="SHS2" evidence="2">
    <location>
        <begin position="14"/>
        <end position="212"/>
    </location>
</feature>
<dbReference type="AlphaFoldDB" id="A0A174U1L1"/>
<dbReference type="CDD" id="cd24004">
    <property type="entry name" value="ASKHA_NBD_PilM-like"/>
    <property type="match status" value="1"/>
</dbReference>
<gene>
    <name evidence="3" type="primary">ftsA</name>
    <name evidence="3" type="ORF">ERS852551_03379</name>
</gene>
<dbReference type="InterPro" id="IPR050696">
    <property type="entry name" value="FtsA/MreB"/>
</dbReference>
<sequence length="742" mass="80249">MTDAEDRGREERVIFALDIGTRSVTGVVGEIENGMLRVLGVETQEHAERAVVDGQIEDIEQTARVARLVKQRLEQRLGFTLSEVYVAAAGRVLKTKRVACALELDEKKPVGQEELFKLESKAIQQAYQALLEELGGDGGVTYYCVGHSVIQYTLDGYAFSTLVNHRGRQAAVELIATFLPSEVVESLYGAMQQTELTIMSITLEPIAAISAVIPQELRLLNIALVDVGAGTSDIAITNNGSVCAYTMATMAGDEITERVMREFLVDFQMAEKMKFMLSEGKELIAYCDILGFEYSIPSEELRQRILPAVEELAQTIAQQILEINGAPPMAVFMVGGGSRTPELCRLVAQNLSIDEKKVAIGGNNYMKRMVETEPQYISAEYATPIGIAISAMSAQDQENLSVVINGQRVRMMRMGAMTLLEALLRAGYQYGQIMGRSGRSVTYALDGEKKVARGGVPTLAEFEVNGRAANITTPLEAGDSVRFTPAVNGADARPLARGAVKDFAPLEIEYNGETVRAGVYVTINGTPAEAEDEIHEADKVHVLRIITLGDLLVQTDGSLEATVVNGARRTADYILKEGDRVSTRAGAGAAGPPPVPQNSMVVQPAASAAYEPVPMQQPFQPSAPPASAPAQASETCETPRAAVPNQPVKPVLHVVSHAEEKPQPPEPAVPQRHGAVQIILNGSPVLLPAKPDGTPNLFFDVLNYVAIDPDHPQGEPVIRRNDRAASYIEPIHDGDRIEVYWG</sequence>
<reference evidence="3 4" key="1">
    <citation type="submission" date="2015-09" db="EMBL/GenBank/DDBJ databases">
        <authorList>
            <consortium name="Pathogen Informatics"/>
        </authorList>
    </citation>
    <scope>NUCLEOTIDE SEQUENCE [LARGE SCALE GENOMIC DNA]</scope>
    <source>
        <strain evidence="3 4">2789STDY5834939</strain>
    </source>
</reference>
<dbReference type="SUPFAM" id="SSF53067">
    <property type="entry name" value="Actin-like ATPase domain"/>
    <property type="match status" value="2"/>
</dbReference>
<keyword evidence="3" id="KW-0132">Cell division</keyword>
<protein>
    <submittedName>
        <fullName evidence="3">Cell division protein FtsA</fullName>
    </submittedName>
</protein>
<evidence type="ECO:0000313" key="4">
    <source>
        <dbReference type="Proteomes" id="UP000095765"/>
    </source>
</evidence>
<dbReference type="Proteomes" id="UP000095765">
    <property type="component" value="Unassembled WGS sequence"/>
</dbReference>
<dbReference type="InterPro" id="IPR043129">
    <property type="entry name" value="ATPase_NBD"/>
</dbReference>
<proteinExistence type="predicted"/>
<feature type="region of interest" description="Disordered" evidence="1">
    <location>
        <begin position="615"/>
        <end position="644"/>
    </location>
</feature>
<dbReference type="InterPro" id="IPR003494">
    <property type="entry name" value="SHS2_FtsA"/>
</dbReference>
<name>A0A174U1L1_9FIRM</name>
<dbReference type="Pfam" id="PF14450">
    <property type="entry name" value="FtsA"/>
    <property type="match status" value="1"/>
</dbReference>